<dbReference type="AlphaFoldDB" id="D7EII3"/>
<organism evidence="1 2">
    <name type="scientific">Tribolium castaneum</name>
    <name type="common">Red flour beetle</name>
    <dbReference type="NCBI Taxonomy" id="7070"/>
    <lineage>
        <taxon>Eukaryota</taxon>
        <taxon>Metazoa</taxon>
        <taxon>Ecdysozoa</taxon>
        <taxon>Arthropoda</taxon>
        <taxon>Hexapoda</taxon>
        <taxon>Insecta</taxon>
        <taxon>Pterygota</taxon>
        <taxon>Neoptera</taxon>
        <taxon>Endopterygota</taxon>
        <taxon>Coleoptera</taxon>
        <taxon>Polyphaga</taxon>
        <taxon>Cucujiformia</taxon>
        <taxon>Tenebrionidae</taxon>
        <taxon>Tenebrionidae incertae sedis</taxon>
        <taxon>Tribolium</taxon>
    </lineage>
</organism>
<sequence>MAEKQASSINEPSIFFQQQIKIRTRETIVHRSSIKTPRYYFNRPLSLSVIITLAFNNGNNFIKSSVESLVFLVDCFGCNATLDDNRGLPNDPAEINVAIFLDELGKIMVVEDEGGVKRVQNEHAYKLVRK</sequence>
<reference evidence="1 2" key="2">
    <citation type="journal article" date="2010" name="Nucleic Acids Res.">
        <title>BeetleBase in 2010: revisions to provide comprehensive genomic information for Tribolium castaneum.</title>
        <authorList>
            <person name="Kim H.S."/>
            <person name="Murphy T."/>
            <person name="Xia J."/>
            <person name="Caragea D."/>
            <person name="Park Y."/>
            <person name="Beeman R.W."/>
            <person name="Lorenzen M.D."/>
            <person name="Butcher S."/>
            <person name="Manak J.R."/>
            <person name="Brown S.J."/>
        </authorList>
    </citation>
    <scope>NUCLEOTIDE SEQUENCE [LARGE SCALE GENOMIC DNA]</scope>
    <source>
        <strain evidence="1 2">Georgia GA2</strain>
    </source>
</reference>
<name>D7EII3_TRICA</name>
<evidence type="ECO:0000313" key="2">
    <source>
        <dbReference type="Proteomes" id="UP000007266"/>
    </source>
</evidence>
<proteinExistence type="predicted"/>
<dbReference type="EMBL" id="KQ972666">
    <property type="protein sequence ID" value="EFA12006.1"/>
    <property type="molecule type" value="Genomic_DNA"/>
</dbReference>
<dbReference type="Proteomes" id="UP000007266">
    <property type="component" value="Unassembled WGS sequence"/>
</dbReference>
<reference evidence="1 2" key="1">
    <citation type="journal article" date="2008" name="Nature">
        <title>The genome of the model beetle and pest Tribolium castaneum.</title>
        <authorList>
            <consortium name="Tribolium Genome Sequencing Consortium"/>
            <person name="Richards S."/>
            <person name="Gibbs R.A."/>
            <person name="Weinstock G.M."/>
            <person name="Brown S.J."/>
            <person name="Denell R."/>
            <person name="Beeman R.W."/>
            <person name="Gibbs R."/>
            <person name="Beeman R.W."/>
            <person name="Brown S.J."/>
            <person name="Bucher G."/>
            <person name="Friedrich M."/>
            <person name="Grimmelikhuijzen C.J."/>
            <person name="Klingler M."/>
            <person name="Lorenzen M."/>
            <person name="Richards S."/>
            <person name="Roth S."/>
            <person name="Schroder R."/>
            <person name="Tautz D."/>
            <person name="Zdobnov E.M."/>
            <person name="Muzny D."/>
            <person name="Gibbs R.A."/>
            <person name="Weinstock G.M."/>
            <person name="Attaway T."/>
            <person name="Bell S."/>
            <person name="Buhay C.J."/>
            <person name="Chandrabose M.N."/>
            <person name="Chavez D."/>
            <person name="Clerk-Blankenburg K.P."/>
            <person name="Cree A."/>
            <person name="Dao M."/>
            <person name="Davis C."/>
            <person name="Chacko J."/>
            <person name="Dinh H."/>
            <person name="Dugan-Rocha S."/>
            <person name="Fowler G."/>
            <person name="Garner T.T."/>
            <person name="Garnes J."/>
            <person name="Gnirke A."/>
            <person name="Hawes A."/>
            <person name="Hernandez J."/>
            <person name="Hines S."/>
            <person name="Holder M."/>
            <person name="Hume J."/>
            <person name="Jhangiani S.N."/>
            <person name="Joshi V."/>
            <person name="Khan Z.M."/>
            <person name="Jackson L."/>
            <person name="Kovar C."/>
            <person name="Kowis A."/>
            <person name="Lee S."/>
            <person name="Lewis L.R."/>
            <person name="Margolis J."/>
            <person name="Morgan M."/>
            <person name="Nazareth L.V."/>
            <person name="Nguyen N."/>
            <person name="Okwuonu G."/>
            <person name="Parker D."/>
            <person name="Richards S."/>
            <person name="Ruiz S.J."/>
            <person name="Santibanez J."/>
            <person name="Savard J."/>
            <person name="Scherer S.E."/>
            <person name="Schneider B."/>
            <person name="Sodergren E."/>
            <person name="Tautz D."/>
            <person name="Vattahil S."/>
            <person name="Villasana D."/>
            <person name="White C.S."/>
            <person name="Wright R."/>
            <person name="Park Y."/>
            <person name="Beeman R.W."/>
            <person name="Lord J."/>
            <person name="Oppert B."/>
            <person name="Lorenzen M."/>
            <person name="Brown S."/>
            <person name="Wang L."/>
            <person name="Savard J."/>
            <person name="Tautz D."/>
            <person name="Richards S."/>
            <person name="Weinstock G."/>
            <person name="Gibbs R.A."/>
            <person name="Liu Y."/>
            <person name="Worley K."/>
            <person name="Weinstock G."/>
            <person name="Elsik C.G."/>
            <person name="Reese J.T."/>
            <person name="Elhaik E."/>
            <person name="Landan G."/>
            <person name="Graur D."/>
            <person name="Arensburger P."/>
            <person name="Atkinson P."/>
            <person name="Beeman R.W."/>
            <person name="Beidler J."/>
            <person name="Brown S.J."/>
            <person name="Demuth J.P."/>
            <person name="Drury D.W."/>
            <person name="Du Y.Z."/>
            <person name="Fujiwara H."/>
            <person name="Lorenzen M."/>
            <person name="Maselli V."/>
            <person name="Osanai M."/>
            <person name="Park Y."/>
            <person name="Robertson H.M."/>
            <person name="Tu Z."/>
            <person name="Wang J.J."/>
            <person name="Wang S."/>
            <person name="Richards S."/>
            <person name="Song H."/>
            <person name="Zhang L."/>
            <person name="Sodergren E."/>
            <person name="Werner D."/>
            <person name="Stanke M."/>
            <person name="Morgenstern B."/>
            <person name="Solovyev V."/>
            <person name="Kosarev P."/>
            <person name="Brown G."/>
            <person name="Chen H.C."/>
            <person name="Ermolaeva O."/>
            <person name="Hlavina W."/>
            <person name="Kapustin Y."/>
            <person name="Kiryutin B."/>
            <person name="Kitts P."/>
            <person name="Maglott D."/>
            <person name="Pruitt K."/>
            <person name="Sapojnikov V."/>
            <person name="Souvorov A."/>
            <person name="Mackey A.J."/>
            <person name="Waterhouse R.M."/>
            <person name="Wyder S."/>
            <person name="Zdobnov E.M."/>
            <person name="Zdobnov E.M."/>
            <person name="Wyder S."/>
            <person name="Kriventseva E.V."/>
            <person name="Kadowaki T."/>
            <person name="Bork P."/>
            <person name="Aranda M."/>
            <person name="Bao R."/>
            <person name="Beermann A."/>
            <person name="Berns N."/>
            <person name="Bolognesi R."/>
            <person name="Bonneton F."/>
            <person name="Bopp D."/>
            <person name="Brown S.J."/>
            <person name="Bucher G."/>
            <person name="Butts T."/>
            <person name="Chaumot A."/>
            <person name="Denell R.E."/>
            <person name="Ferrier D.E."/>
            <person name="Friedrich M."/>
            <person name="Gordon C.M."/>
            <person name="Jindra M."/>
            <person name="Klingler M."/>
            <person name="Lan Q."/>
            <person name="Lattorff H.M."/>
            <person name="Laudet V."/>
            <person name="von Levetsow C."/>
            <person name="Liu Z."/>
            <person name="Lutz R."/>
            <person name="Lynch J.A."/>
            <person name="da Fonseca R.N."/>
            <person name="Posnien N."/>
            <person name="Reuter R."/>
            <person name="Roth S."/>
            <person name="Savard J."/>
            <person name="Schinko J.B."/>
            <person name="Schmitt C."/>
            <person name="Schoppmeier M."/>
            <person name="Schroder R."/>
            <person name="Shippy T.D."/>
            <person name="Simonnet F."/>
            <person name="Marques-Souza H."/>
            <person name="Tautz D."/>
            <person name="Tomoyasu Y."/>
            <person name="Trauner J."/>
            <person name="Van der Zee M."/>
            <person name="Vervoort M."/>
            <person name="Wittkopp N."/>
            <person name="Wimmer E.A."/>
            <person name="Yang X."/>
            <person name="Jones A.K."/>
            <person name="Sattelle D.B."/>
            <person name="Ebert P.R."/>
            <person name="Nelson D."/>
            <person name="Scott J.G."/>
            <person name="Beeman R.W."/>
            <person name="Muthukrishnan S."/>
            <person name="Kramer K.J."/>
            <person name="Arakane Y."/>
            <person name="Beeman R.W."/>
            <person name="Zhu Q."/>
            <person name="Hogenkamp D."/>
            <person name="Dixit R."/>
            <person name="Oppert B."/>
            <person name="Jiang H."/>
            <person name="Zou Z."/>
            <person name="Marshall J."/>
            <person name="Elpidina E."/>
            <person name="Vinokurov K."/>
            <person name="Oppert C."/>
            <person name="Zou Z."/>
            <person name="Evans J."/>
            <person name="Lu Z."/>
            <person name="Zhao P."/>
            <person name="Sumathipala N."/>
            <person name="Altincicek B."/>
            <person name="Vilcinskas A."/>
            <person name="Williams M."/>
            <person name="Hultmark D."/>
            <person name="Hetru C."/>
            <person name="Jiang H."/>
            <person name="Grimmelikhuijzen C.J."/>
            <person name="Hauser F."/>
            <person name="Cazzamali G."/>
            <person name="Williamson M."/>
            <person name="Park Y."/>
            <person name="Li B."/>
            <person name="Tanaka Y."/>
            <person name="Predel R."/>
            <person name="Neupert S."/>
            <person name="Schachtner J."/>
            <person name="Verleyen P."/>
            <person name="Raible F."/>
            <person name="Bork P."/>
            <person name="Friedrich M."/>
            <person name="Walden K.K."/>
            <person name="Robertson H.M."/>
            <person name="Angeli S."/>
            <person name="Foret S."/>
            <person name="Bucher G."/>
            <person name="Schuetz S."/>
            <person name="Maleszka R."/>
            <person name="Wimmer E.A."/>
            <person name="Beeman R.W."/>
            <person name="Lorenzen M."/>
            <person name="Tomoyasu Y."/>
            <person name="Miller S.C."/>
            <person name="Grossmann D."/>
            <person name="Bucher G."/>
        </authorList>
    </citation>
    <scope>NUCLEOTIDE SEQUENCE [LARGE SCALE GENOMIC DNA]</scope>
    <source>
        <strain evidence="1 2">Georgia GA2</strain>
    </source>
</reference>
<gene>
    <name evidence="1" type="primary">GLEAN_06896</name>
    <name evidence="1" type="ORF">TcasGA2_TC006896</name>
</gene>
<dbReference type="InParanoid" id="D7EII3"/>
<protein>
    <submittedName>
        <fullName evidence="1">Uncharacterized protein</fullName>
    </submittedName>
</protein>
<dbReference type="HOGENOM" id="CLU_1940830_0_0_1"/>
<keyword evidence="2" id="KW-1185">Reference proteome</keyword>
<evidence type="ECO:0000313" key="1">
    <source>
        <dbReference type="EMBL" id="EFA12006.1"/>
    </source>
</evidence>
<accession>D7EII3</accession>